<protein>
    <recommendedName>
        <fullName evidence="3">Zinc/iron-chelating domain-containing protein</fullName>
    </recommendedName>
</protein>
<reference evidence="1 2" key="1">
    <citation type="submission" date="2020-03" db="EMBL/GenBank/DDBJ databases">
        <title>Genomic Encyclopedia of Type Strains, Phase IV (KMG-IV): sequencing the most valuable type-strain genomes for metagenomic binning, comparative biology and taxonomic classification.</title>
        <authorList>
            <person name="Goeker M."/>
        </authorList>
    </citation>
    <scope>NUCLEOTIDE SEQUENCE [LARGE SCALE GENOMIC DNA]</scope>
    <source>
        <strain evidence="1 2">DSM 19867</strain>
    </source>
</reference>
<dbReference type="Proteomes" id="UP000570514">
    <property type="component" value="Unassembled WGS sequence"/>
</dbReference>
<accession>A0A846N4D1</accession>
<comment type="caution">
    <text evidence="1">The sequence shown here is derived from an EMBL/GenBank/DDBJ whole genome shotgun (WGS) entry which is preliminary data.</text>
</comment>
<gene>
    <name evidence="1" type="ORF">FHS83_003811</name>
</gene>
<evidence type="ECO:0000313" key="1">
    <source>
        <dbReference type="EMBL" id="NIK90493.1"/>
    </source>
</evidence>
<dbReference type="PANTHER" id="PTHR36931">
    <property type="entry name" value="UPF0153 PROTEIN YEIW"/>
    <property type="match status" value="1"/>
</dbReference>
<dbReference type="AlphaFoldDB" id="A0A846N4D1"/>
<keyword evidence="2" id="KW-1185">Reference proteome</keyword>
<proteinExistence type="predicted"/>
<dbReference type="RefSeq" id="WP_167085100.1">
    <property type="nucleotide sequence ID" value="NZ_BAAADC010000001.1"/>
</dbReference>
<sequence>MSLPLVPGRECGPCNVCCTQPAIIDPELKKAPGVLCSHWAAGTGCTIYEARSKSCRGHFCAWRQLPQFDESWRPDHSNIYVEMKSDPPEHYRHVLPDADFGFKFTLLGDVAPERMSQLIVTSAALIQNDVPVILALAAPPGHLGCHILLNPALKPHAEPCGKAFTDGFTKAIMALFQMPPEKMEMD</sequence>
<dbReference type="InterPro" id="IPR052572">
    <property type="entry name" value="UPF0153_domain"/>
</dbReference>
<organism evidence="1 2">
    <name type="scientific">Rhizomicrobium palustre</name>
    <dbReference type="NCBI Taxonomy" id="189966"/>
    <lineage>
        <taxon>Bacteria</taxon>
        <taxon>Pseudomonadati</taxon>
        <taxon>Pseudomonadota</taxon>
        <taxon>Alphaproteobacteria</taxon>
        <taxon>Micropepsales</taxon>
        <taxon>Micropepsaceae</taxon>
        <taxon>Rhizomicrobium</taxon>
    </lineage>
</organism>
<dbReference type="PANTHER" id="PTHR36931:SF1">
    <property type="entry name" value="UPF0153 PROTEIN YEIW"/>
    <property type="match status" value="1"/>
</dbReference>
<evidence type="ECO:0008006" key="3">
    <source>
        <dbReference type="Google" id="ProtNLM"/>
    </source>
</evidence>
<dbReference type="EMBL" id="JAASRM010000001">
    <property type="protein sequence ID" value="NIK90493.1"/>
    <property type="molecule type" value="Genomic_DNA"/>
</dbReference>
<name>A0A846N4D1_9PROT</name>
<evidence type="ECO:0000313" key="2">
    <source>
        <dbReference type="Proteomes" id="UP000570514"/>
    </source>
</evidence>